<keyword evidence="1" id="KW-0732">Signal</keyword>
<evidence type="ECO:0000256" key="1">
    <source>
        <dbReference type="SAM" id="SignalP"/>
    </source>
</evidence>
<protein>
    <submittedName>
        <fullName evidence="2">DUF4390 domain-containing protein</fullName>
    </submittedName>
</protein>
<dbReference type="Pfam" id="PF14334">
    <property type="entry name" value="DUF4390"/>
    <property type="match status" value="1"/>
</dbReference>
<gene>
    <name evidence="2" type="ORF">JM946_06665</name>
</gene>
<dbReference type="EMBL" id="JAEVLS010000001">
    <property type="protein sequence ID" value="MBM0104420.1"/>
    <property type="molecule type" value="Genomic_DNA"/>
</dbReference>
<comment type="caution">
    <text evidence="2">The sequence shown here is derived from an EMBL/GenBank/DDBJ whole genome shotgun (WGS) entry which is preliminary data.</text>
</comment>
<accession>A0ABS1WTW9</accession>
<organism evidence="2 3">
    <name type="scientific">Steroidobacter gossypii</name>
    <dbReference type="NCBI Taxonomy" id="2805490"/>
    <lineage>
        <taxon>Bacteria</taxon>
        <taxon>Pseudomonadati</taxon>
        <taxon>Pseudomonadota</taxon>
        <taxon>Gammaproteobacteria</taxon>
        <taxon>Steroidobacterales</taxon>
        <taxon>Steroidobacteraceae</taxon>
        <taxon>Steroidobacter</taxon>
    </lineage>
</organism>
<keyword evidence="3" id="KW-1185">Reference proteome</keyword>
<dbReference type="InterPro" id="IPR025500">
    <property type="entry name" value="DUF4390"/>
</dbReference>
<evidence type="ECO:0000313" key="3">
    <source>
        <dbReference type="Proteomes" id="UP000661077"/>
    </source>
</evidence>
<reference evidence="2 3" key="1">
    <citation type="journal article" date="2021" name="Int. J. Syst. Evol. Microbiol.">
        <title>Steroidobacter gossypii sp. nov., isolated from soil of cotton cropping field.</title>
        <authorList>
            <person name="Huang R."/>
            <person name="Yang S."/>
            <person name="Zhen C."/>
            <person name="Liu W."/>
        </authorList>
    </citation>
    <scope>NUCLEOTIDE SEQUENCE [LARGE SCALE GENOMIC DNA]</scope>
    <source>
        <strain evidence="2 3">S1-65</strain>
    </source>
</reference>
<name>A0ABS1WTW9_9GAMM</name>
<dbReference type="Proteomes" id="UP000661077">
    <property type="component" value="Unassembled WGS sequence"/>
</dbReference>
<evidence type="ECO:0000313" key="2">
    <source>
        <dbReference type="EMBL" id="MBM0104420.1"/>
    </source>
</evidence>
<sequence length="183" mass="20891">MALLLLGCMLAATGAFAQAPPARFEVRSAYVEPAEGVYELNATLNFDLQEGARAAIREGVPLSLHLEIVVKRQRSYWLDETVATLDQYYELAYRALSERYLVRNLNSGEQASYATLDAALDALRVISRLPILDQALVSPKRRHEISVRGNLDVRTMPDALRFVLFWSDDWRQRSEWYTWSPQL</sequence>
<feature type="chain" id="PRO_5046620660" evidence="1">
    <location>
        <begin position="18"/>
        <end position="183"/>
    </location>
</feature>
<proteinExistence type="predicted"/>
<feature type="signal peptide" evidence="1">
    <location>
        <begin position="1"/>
        <end position="17"/>
    </location>
</feature>
<dbReference type="RefSeq" id="WP_203166368.1">
    <property type="nucleotide sequence ID" value="NZ_JAEVLS010000001.1"/>
</dbReference>